<dbReference type="RefSeq" id="WP_345373418.1">
    <property type="nucleotide sequence ID" value="NZ_BAABJX010000048.1"/>
</dbReference>
<gene>
    <name evidence="1" type="ORF">GCM10023331_31050</name>
</gene>
<organism evidence="1 2">
    <name type="scientific">Algivirga pacifica</name>
    <dbReference type="NCBI Taxonomy" id="1162670"/>
    <lineage>
        <taxon>Bacteria</taxon>
        <taxon>Pseudomonadati</taxon>
        <taxon>Bacteroidota</taxon>
        <taxon>Cytophagia</taxon>
        <taxon>Cytophagales</taxon>
        <taxon>Flammeovirgaceae</taxon>
        <taxon>Algivirga</taxon>
    </lineage>
</organism>
<dbReference type="EMBL" id="BAABJX010000048">
    <property type="protein sequence ID" value="GAA4843856.1"/>
    <property type="molecule type" value="Genomic_DNA"/>
</dbReference>
<dbReference type="SUPFAM" id="SSF55136">
    <property type="entry name" value="Probable bacterial effector-binding domain"/>
    <property type="match status" value="1"/>
</dbReference>
<proteinExistence type="predicted"/>
<dbReference type="Gene3D" id="3.20.80.10">
    <property type="entry name" value="Regulatory factor, effector binding domain"/>
    <property type="match status" value="1"/>
</dbReference>
<accession>A0ABP9DJJ5</accession>
<sequence length="196" mass="22809">MKKLFYILLGGTAVLFIVIQLFAMSGQRKTETYPYTVEETYEDFEIRSYKARLFTSVQLPMGDYKRASRKGFSILAGYIFGGNDRKEKIAMTTPVSMSLEDSMTMMFMVPEQWNREQLPQPNEAQIEFREEPAKRMAAIRFGGWASDGKIGKYKKQLVAALEQEGIPYTDKFYFFGYNPPYDLFNRRNEVLVELEE</sequence>
<keyword evidence="2" id="KW-1185">Reference proteome</keyword>
<evidence type="ECO:0000313" key="1">
    <source>
        <dbReference type="EMBL" id="GAA4843856.1"/>
    </source>
</evidence>
<evidence type="ECO:0000313" key="2">
    <source>
        <dbReference type="Proteomes" id="UP001500298"/>
    </source>
</evidence>
<protein>
    <submittedName>
        <fullName evidence="1">Heme-binding protein</fullName>
    </submittedName>
</protein>
<dbReference type="Pfam" id="PF04832">
    <property type="entry name" value="SOUL"/>
    <property type="match status" value="1"/>
</dbReference>
<dbReference type="InterPro" id="IPR011256">
    <property type="entry name" value="Reg_factor_effector_dom_sf"/>
</dbReference>
<dbReference type="PANTHER" id="PTHR11220:SF58">
    <property type="entry name" value="SOUL HEME-BINDING FAMILY PROTEIN"/>
    <property type="match status" value="1"/>
</dbReference>
<reference evidence="2" key="1">
    <citation type="journal article" date="2019" name="Int. J. Syst. Evol. Microbiol.">
        <title>The Global Catalogue of Microorganisms (GCM) 10K type strain sequencing project: providing services to taxonomists for standard genome sequencing and annotation.</title>
        <authorList>
            <consortium name="The Broad Institute Genomics Platform"/>
            <consortium name="The Broad Institute Genome Sequencing Center for Infectious Disease"/>
            <person name="Wu L."/>
            <person name="Ma J."/>
        </authorList>
    </citation>
    <scope>NUCLEOTIDE SEQUENCE [LARGE SCALE GENOMIC DNA]</scope>
    <source>
        <strain evidence="2">JCM 18326</strain>
    </source>
</reference>
<dbReference type="PANTHER" id="PTHR11220">
    <property type="entry name" value="HEME-BINDING PROTEIN-RELATED"/>
    <property type="match status" value="1"/>
</dbReference>
<dbReference type="InterPro" id="IPR006917">
    <property type="entry name" value="SOUL_heme-bd"/>
</dbReference>
<dbReference type="Proteomes" id="UP001500298">
    <property type="component" value="Unassembled WGS sequence"/>
</dbReference>
<comment type="caution">
    <text evidence="1">The sequence shown here is derived from an EMBL/GenBank/DDBJ whole genome shotgun (WGS) entry which is preliminary data.</text>
</comment>
<name>A0ABP9DJJ5_9BACT</name>